<dbReference type="InterPro" id="IPR050857">
    <property type="entry name" value="D-2-hydroxyacid_DH"/>
</dbReference>
<dbReference type="RefSeq" id="XP_064705088.1">
    <property type="nucleotide sequence ID" value="XM_064847367.1"/>
</dbReference>
<dbReference type="PANTHER" id="PTHR42789:SF1">
    <property type="entry name" value="D-ISOMER SPECIFIC 2-HYDROXYACID DEHYDROGENASE FAMILY PROTEIN (AFU_ORTHOLOGUE AFUA_6G10090)"/>
    <property type="match status" value="1"/>
</dbReference>
<evidence type="ECO:0000256" key="4">
    <source>
        <dbReference type="ARBA" id="ARBA00023027"/>
    </source>
</evidence>
<name>A0AAV9N6A5_9EURO</name>
<comment type="similarity">
    <text evidence="1 5">Belongs to the D-isomer specific 2-hydroxyacid dehydrogenase family.</text>
</comment>
<dbReference type="GO" id="GO:0051287">
    <property type="term" value="F:NAD binding"/>
    <property type="evidence" value="ECO:0007669"/>
    <property type="project" value="InterPro"/>
</dbReference>
<dbReference type="Pfam" id="PF02826">
    <property type="entry name" value="2-Hacid_dh_C"/>
    <property type="match status" value="1"/>
</dbReference>
<keyword evidence="9" id="KW-1185">Reference proteome</keyword>
<dbReference type="PROSITE" id="PS00671">
    <property type="entry name" value="D_2_HYDROXYACID_DH_3"/>
    <property type="match status" value="1"/>
</dbReference>
<gene>
    <name evidence="8" type="ORF">LTR84_003783</name>
</gene>
<dbReference type="AlphaFoldDB" id="A0AAV9N6A5"/>
<dbReference type="GO" id="GO:0016616">
    <property type="term" value="F:oxidoreductase activity, acting on the CH-OH group of donors, NAD or NADP as acceptor"/>
    <property type="evidence" value="ECO:0007669"/>
    <property type="project" value="InterPro"/>
</dbReference>
<dbReference type="Gene3D" id="3.40.50.720">
    <property type="entry name" value="NAD(P)-binding Rossmann-like Domain"/>
    <property type="match status" value="2"/>
</dbReference>
<sequence>MTGTSLKPLVAILDPYHPDATAKLEANNEIDSLVVSKSNRQEIYDRAQAIMVRSDTAISPVELSKFSQLKYVVKQGVGVDNIDLEAAKQAGIEVYNTPGLNAEAVAELALSLALCLARRITEIDRSIREGKAVVRSQTLGRSLFGKTLGVIGMGNIGIVLAKKWIGAMEGTVVGYDPHYQGDSWSEILGAHRFRQVDQLNNLLQVADVVSLHVPLTDSTKGLIARDEFTQMKQDAILLNCARGGIVDEEALLEALESNKLVGAGLDAMEIEPPTREAYGSLLKHPNVIITPHIGASTREIQSLSGVFVADLVVDLVMGRRGGNRVA</sequence>
<proteinExistence type="inferred from homology"/>
<dbReference type="InterPro" id="IPR036291">
    <property type="entry name" value="NAD(P)-bd_dom_sf"/>
</dbReference>
<comment type="caution">
    <text evidence="8">The sequence shown here is derived from an EMBL/GenBank/DDBJ whole genome shotgun (WGS) entry which is preliminary data.</text>
</comment>
<evidence type="ECO:0000256" key="2">
    <source>
        <dbReference type="ARBA" id="ARBA00022605"/>
    </source>
</evidence>
<dbReference type="InterPro" id="IPR006139">
    <property type="entry name" value="D-isomer_2_OHA_DH_cat_dom"/>
</dbReference>
<dbReference type="SUPFAM" id="SSF51735">
    <property type="entry name" value="NAD(P)-binding Rossmann-fold domains"/>
    <property type="match status" value="1"/>
</dbReference>
<dbReference type="EMBL" id="JAVRRD010000017">
    <property type="protein sequence ID" value="KAK5050502.1"/>
    <property type="molecule type" value="Genomic_DNA"/>
</dbReference>
<feature type="domain" description="D-isomer specific 2-hydroxyacid dehydrogenase catalytic" evidence="6">
    <location>
        <begin position="10"/>
        <end position="325"/>
    </location>
</feature>
<evidence type="ECO:0008006" key="10">
    <source>
        <dbReference type="Google" id="ProtNLM"/>
    </source>
</evidence>
<dbReference type="SUPFAM" id="SSF52283">
    <property type="entry name" value="Formate/glycerate dehydrogenase catalytic domain-like"/>
    <property type="match status" value="1"/>
</dbReference>
<dbReference type="InterPro" id="IPR029752">
    <property type="entry name" value="D-isomer_DH_CS1"/>
</dbReference>
<dbReference type="PANTHER" id="PTHR42789">
    <property type="entry name" value="D-ISOMER SPECIFIC 2-HYDROXYACID DEHYDROGENASE FAMILY PROTEIN (AFU_ORTHOLOGUE AFUA_6G10090)"/>
    <property type="match status" value="1"/>
</dbReference>
<protein>
    <recommendedName>
        <fullName evidence="10">Phosphoglycerate dehydrogenase</fullName>
    </recommendedName>
</protein>
<evidence type="ECO:0000313" key="8">
    <source>
        <dbReference type="EMBL" id="KAK5050502.1"/>
    </source>
</evidence>
<dbReference type="GeneID" id="89971966"/>
<dbReference type="GO" id="GO:0008652">
    <property type="term" value="P:amino acid biosynthetic process"/>
    <property type="evidence" value="ECO:0007669"/>
    <property type="project" value="UniProtKB-KW"/>
</dbReference>
<dbReference type="Proteomes" id="UP001358417">
    <property type="component" value="Unassembled WGS sequence"/>
</dbReference>
<keyword evidence="2" id="KW-0028">Amino-acid biosynthesis</keyword>
<evidence type="ECO:0000259" key="7">
    <source>
        <dbReference type="Pfam" id="PF02826"/>
    </source>
</evidence>
<keyword evidence="3 5" id="KW-0560">Oxidoreductase</keyword>
<reference evidence="8 9" key="1">
    <citation type="submission" date="2023-08" db="EMBL/GenBank/DDBJ databases">
        <title>Black Yeasts Isolated from many extreme environments.</title>
        <authorList>
            <person name="Coleine C."/>
            <person name="Stajich J.E."/>
            <person name="Selbmann L."/>
        </authorList>
    </citation>
    <scope>NUCLEOTIDE SEQUENCE [LARGE SCALE GENOMIC DNA]</scope>
    <source>
        <strain evidence="8 9">CCFEE 5792</strain>
    </source>
</reference>
<evidence type="ECO:0000313" key="9">
    <source>
        <dbReference type="Proteomes" id="UP001358417"/>
    </source>
</evidence>
<dbReference type="Pfam" id="PF00389">
    <property type="entry name" value="2-Hacid_dh"/>
    <property type="match status" value="1"/>
</dbReference>
<evidence type="ECO:0000256" key="1">
    <source>
        <dbReference type="ARBA" id="ARBA00005854"/>
    </source>
</evidence>
<organism evidence="8 9">
    <name type="scientific">Exophiala bonariae</name>
    <dbReference type="NCBI Taxonomy" id="1690606"/>
    <lineage>
        <taxon>Eukaryota</taxon>
        <taxon>Fungi</taxon>
        <taxon>Dikarya</taxon>
        <taxon>Ascomycota</taxon>
        <taxon>Pezizomycotina</taxon>
        <taxon>Eurotiomycetes</taxon>
        <taxon>Chaetothyriomycetidae</taxon>
        <taxon>Chaetothyriales</taxon>
        <taxon>Herpotrichiellaceae</taxon>
        <taxon>Exophiala</taxon>
    </lineage>
</organism>
<evidence type="ECO:0000259" key="6">
    <source>
        <dbReference type="Pfam" id="PF00389"/>
    </source>
</evidence>
<evidence type="ECO:0000256" key="5">
    <source>
        <dbReference type="RuleBase" id="RU003719"/>
    </source>
</evidence>
<dbReference type="InterPro" id="IPR029753">
    <property type="entry name" value="D-isomer_DH_CS"/>
</dbReference>
<accession>A0AAV9N6A5</accession>
<dbReference type="InterPro" id="IPR006140">
    <property type="entry name" value="D-isomer_DH_NAD-bd"/>
</dbReference>
<feature type="domain" description="D-isomer specific 2-hydroxyacid dehydrogenase NAD-binding" evidence="7">
    <location>
        <begin position="111"/>
        <end position="294"/>
    </location>
</feature>
<dbReference type="PROSITE" id="PS00065">
    <property type="entry name" value="D_2_HYDROXYACID_DH_1"/>
    <property type="match status" value="1"/>
</dbReference>
<evidence type="ECO:0000256" key="3">
    <source>
        <dbReference type="ARBA" id="ARBA00023002"/>
    </source>
</evidence>
<keyword evidence="4" id="KW-0520">NAD</keyword>
<dbReference type="FunFam" id="3.40.50.720:FF:000203">
    <property type="entry name" value="D-3-phosphoglycerate dehydrogenase (SerA)"/>
    <property type="match status" value="1"/>
</dbReference>